<dbReference type="RefSeq" id="WP_249244678.1">
    <property type="nucleotide sequence ID" value="NZ_JAKPBZ010000110.1"/>
</dbReference>
<dbReference type="PIRSF" id="PIRSF028408">
    <property type="entry name" value="UCP028408"/>
    <property type="match status" value="1"/>
</dbReference>
<evidence type="ECO:0000313" key="3">
    <source>
        <dbReference type="EMBL" id="MCL2893146.1"/>
    </source>
</evidence>
<dbReference type="Pfam" id="PF09983">
    <property type="entry name" value="JetD_C"/>
    <property type="match status" value="1"/>
</dbReference>
<reference evidence="3 4" key="1">
    <citation type="submission" date="2022-02" db="EMBL/GenBank/DDBJ databases">
        <title>Description of Brenneria tiliae sp. nov. isolated from symptomatic Tilia x moltkei and Tilia x europaea trees in the UK.</title>
        <authorList>
            <person name="Kile H."/>
        </authorList>
    </citation>
    <scope>NUCLEOTIDE SEQUENCE [LARGE SCALE GENOMIC DNA]</scope>
    <source>
        <strain evidence="3 4">MC1SB4.1</strain>
    </source>
</reference>
<dbReference type="EMBL" id="JAKPBZ010000110">
    <property type="protein sequence ID" value="MCL2893146.1"/>
    <property type="molecule type" value="Genomic_DNA"/>
</dbReference>
<dbReference type="Proteomes" id="UP001203069">
    <property type="component" value="Unassembled WGS sequence"/>
</dbReference>
<proteinExistence type="predicted"/>
<gene>
    <name evidence="3" type="ORF">MFP26_10675</name>
</gene>
<protein>
    <submittedName>
        <fullName evidence="3">DUF2220 family protein</fullName>
    </submittedName>
</protein>
<feature type="domain" description="Wadjet protein JetD C-terminal" evidence="1">
    <location>
        <begin position="206"/>
        <end position="372"/>
    </location>
</feature>
<comment type="caution">
    <text evidence="3">The sequence shown here is derived from an EMBL/GenBank/DDBJ whole genome shotgun (WGS) entry which is preliminary data.</text>
</comment>
<name>A0ABT0MTI2_9GAMM</name>
<accession>A0ABT0MTI2</accession>
<dbReference type="InterPro" id="IPR014544">
    <property type="entry name" value="UCP028408"/>
</dbReference>
<sequence>MKSPQELQRFLARQWQSAEVREQRLSGDGWPWRLTIGRPSARLFTEQTARVREHIQAWRAVGIGAVCDEQYRYRSGGEPVALPGVWQLASPDEWVAATGDRQIAQEYRQLTLLLSHIDRRFHRLFIRQRSLWRGKDNAETLAACAAALKLTPGCANGMPLRALALNEIDSKFFERHQRLLTSLLDVLYQGRAGSEGLTAFLGASAEAAHWLLLVPLAPGLLPFAQLRVRAQELSRGALPAGRILLIENERCLHQLPPLADTIAILGAGLDLEWLDSEPLRAKRLAYWGDMDSWGMTMLAKARQYQPEIQALMMDKTCFERYAPDYAVAEPEPAQALPSPYLTSEEREFYRYLQRQEKGRLEQERLPAELVMAVLRQWHQSTQQIEI</sequence>
<feature type="domain" description="DUF3322" evidence="2">
    <location>
        <begin position="4"/>
        <end position="185"/>
    </location>
</feature>
<keyword evidence="4" id="KW-1185">Reference proteome</keyword>
<evidence type="ECO:0000259" key="1">
    <source>
        <dbReference type="Pfam" id="PF09983"/>
    </source>
</evidence>
<dbReference type="InterPro" id="IPR024534">
    <property type="entry name" value="JetD_C"/>
</dbReference>
<dbReference type="Pfam" id="PF11795">
    <property type="entry name" value="DUF3322"/>
    <property type="match status" value="1"/>
</dbReference>
<organism evidence="3 4">
    <name type="scientific">Brenneria tiliae</name>
    <dbReference type="NCBI Taxonomy" id="2914984"/>
    <lineage>
        <taxon>Bacteria</taxon>
        <taxon>Pseudomonadati</taxon>
        <taxon>Pseudomonadota</taxon>
        <taxon>Gammaproteobacteria</taxon>
        <taxon>Enterobacterales</taxon>
        <taxon>Pectobacteriaceae</taxon>
        <taxon>Brenneria</taxon>
    </lineage>
</organism>
<evidence type="ECO:0000259" key="2">
    <source>
        <dbReference type="Pfam" id="PF11795"/>
    </source>
</evidence>
<dbReference type="InterPro" id="IPR024537">
    <property type="entry name" value="DUF3322"/>
</dbReference>
<evidence type="ECO:0000313" key="4">
    <source>
        <dbReference type="Proteomes" id="UP001203069"/>
    </source>
</evidence>